<dbReference type="HOGENOM" id="CLU_1385097_0_0_1"/>
<protein>
    <submittedName>
        <fullName evidence="1">Uncharacterized protein</fullName>
    </submittedName>
</protein>
<proteinExistence type="predicted"/>
<evidence type="ECO:0000313" key="2">
    <source>
        <dbReference type="Proteomes" id="UP000030854"/>
    </source>
</evidence>
<comment type="caution">
    <text evidence="1">The sequence shown here is derived from an EMBL/GenBank/DDBJ whole genome shotgun (WGS) entry which is preliminary data.</text>
</comment>
<accession>A0A0B1P1V8</accession>
<dbReference type="Proteomes" id="UP000030854">
    <property type="component" value="Unassembled WGS sequence"/>
</dbReference>
<sequence>MPLSDDSRRAYDSIFAEKINILVSYDNDQGYPNKISEQKPKENLNTEPISSNLSTCLASKSKAKERLNAQVLGTAQTDLCTNAYYLKNNGVTIVDPIRAALTWQDDEITGYCVIDPEDDGEGINGIGFRPTPTESIIRMEKRKKQLAAYRYQEAKEARSLRRERRTCLNTIKKNSIEEKKLTKQVRFKGAEIKNLPY</sequence>
<dbReference type="AlphaFoldDB" id="A0A0B1P1V8"/>
<name>A0A0B1P1V8_UNCNE</name>
<keyword evidence="2" id="KW-1185">Reference proteome</keyword>
<gene>
    <name evidence="1" type="ORF">EV44_g2003</name>
</gene>
<reference evidence="1 2" key="1">
    <citation type="journal article" date="2014" name="BMC Genomics">
        <title>Adaptive genomic structural variation in the grape powdery mildew pathogen, Erysiphe necator.</title>
        <authorList>
            <person name="Jones L."/>
            <person name="Riaz S."/>
            <person name="Morales-Cruz A."/>
            <person name="Amrine K.C."/>
            <person name="McGuire B."/>
            <person name="Gubler W.D."/>
            <person name="Walker M.A."/>
            <person name="Cantu D."/>
        </authorList>
    </citation>
    <scope>NUCLEOTIDE SEQUENCE [LARGE SCALE GENOMIC DNA]</scope>
    <source>
        <strain evidence="2">c</strain>
    </source>
</reference>
<dbReference type="EMBL" id="JNVN01002230">
    <property type="protein sequence ID" value="KHJ32238.1"/>
    <property type="molecule type" value="Genomic_DNA"/>
</dbReference>
<evidence type="ECO:0000313" key="1">
    <source>
        <dbReference type="EMBL" id="KHJ32238.1"/>
    </source>
</evidence>
<organism evidence="1 2">
    <name type="scientific">Uncinula necator</name>
    <name type="common">Grape powdery mildew</name>
    <dbReference type="NCBI Taxonomy" id="52586"/>
    <lineage>
        <taxon>Eukaryota</taxon>
        <taxon>Fungi</taxon>
        <taxon>Dikarya</taxon>
        <taxon>Ascomycota</taxon>
        <taxon>Pezizomycotina</taxon>
        <taxon>Leotiomycetes</taxon>
        <taxon>Erysiphales</taxon>
        <taxon>Erysiphaceae</taxon>
        <taxon>Erysiphe</taxon>
    </lineage>
</organism>